<dbReference type="EC" id="1.17.4.2" evidence="3"/>
<dbReference type="EMBL" id="BEYU01000075">
    <property type="protein sequence ID" value="GBG30374.1"/>
    <property type="molecule type" value="Genomic_DNA"/>
</dbReference>
<dbReference type="GO" id="GO:0031419">
    <property type="term" value="F:cobalamin binding"/>
    <property type="evidence" value="ECO:0007669"/>
    <property type="project" value="UniProtKB-KW"/>
</dbReference>
<dbReference type="AlphaFoldDB" id="A0A2R5GR62"/>
<keyword evidence="4" id="KW-0846">Cobalamin</keyword>
<dbReference type="PANTHER" id="PTHR43371:SF1">
    <property type="entry name" value="RIBONUCLEOSIDE-DIPHOSPHATE REDUCTASE"/>
    <property type="match status" value="1"/>
</dbReference>
<dbReference type="Pfam" id="PF21995">
    <property type="entry name" value="RNR-II_ins_dom"/>
    <property type="match status" value="1"/>
</dbReference>
<gene>
    <name evidence="14" type="ORF">FCC1311_065932</name>
</gene>
<dbReference type="Proteomes" id="UP000241890">
    <property type="component" value="Unassembled WGS sequence"/>
</dbReference>
<dbReference type="GO" id="GO:0008998">
    <property type="term" value="F:ribonucleoside-triphosphate reductase (thioredoxin) activity"/>
    <property type="evidence" value="ECO:0007669"/>
    <property type="project" value="UniProtKB-EC"/>
</dbReference>
<organism evidence="14 15">
    <name type="scientific">Hondaea fermentalgiana</name>
    <dbReference type="NCBI Taxonomy" id="2315210"/>
    <lineage>
        <taxon>Eukaryota</taxon>
        <taxon>Sar</taxon>
        <taxon>Stramenopiles</taxon>
        <taxon>Bigyra</taxon>
        <taxon>Labyrinthulomycetes</taxon>
        <taxon>Thraustochytrida</taxon>
        <taxon>Thraustochytriidae</taxon>
        <taxon>Hondaea</taxon>
    </lineage>
</organism>
<dbReference type="GO" id="GO:0004748">
    <property type="term" value="F:ribonucleoside-diphosphate reductase activity, thioredoxin disulfide as acceptor"/>
    <property type="evidence" value="ECO:0007669"/>
    <property type="project" value="TreeGrafter"/>
</dbReference>
<evidence type="ECO:0000256" key="9">
    <source>
        <dbReference type="ARBA" id="ARBA00023285"/>
    </source>
</evidence>
<feature type="region of interest" description="Disordered" evidence="11">
    <location>
        <begin position="731"/>
        <end position="754"/>
    </location>
</feature>
<evidence type="ECO:0000256" key="5">
    <source>
        <dbReference type="ARBA" id="ARBA00022705"/>
    </source>
</evidence>
<comment type="similarity">
    <text evidence="2">Belongs to the class II ribonucleoside-triphosphate reductase family.</text>
</comment>
<protein>
    <recommendedName>
        <fullName evidence="3">ribonucleoside-triphosphate reductase (thioredoxin)</fullName>
        <ecNumber evidence="3">1.17.4.2</ecNumber>
    </recommendedName>
</protein>
<evidence type="ECO:0000256" key="11">
    <source>
        <dbReference type="SAM" id="MobiDB-lite"/>
    </source>
</evidence>
<evidence type="ECO:0000256" key="8">
    <source>
        <dbReference type="ARBA" id="ARBA00023284"/>
    </source>
</evidence>
<reference evidence="14 15" key="1">
    <citation type="submission" date="2017-12" db="EMBL/GenBank/DDBJ databases">
        <title>Sequencing, de novo assembly and annotation of complete genome of a new Thraustochytrid species, strain FCC1311.</title>
        <authorList>
            <person name="Sedici K."/>
            <person name="Godart F."/>
            <person name="Aiese Cigliano R."/>
            <person name="Sanseverino W."/>
            <person name="Barakat M."/>
            <person name="Ortet P."/>
            <person name="Marechal E."/>
            <person name="Cagnac O."/>
            <person name="Amato A."/>
        </authorList>
    </citation>
    <scope>NUCLEOTIDE SEQUENCE [LARGE SCALE GENOMIC DNA]</scope>
</reference>
<dbReference type="InParanoid" id="A0A2R5GR62"/>
<evidence type="ECO:0000256" key="3">
    <source>
        <dbReference type="ARBA" id="ARBA00012275"/>
    </source>
</evidence>
<accession>A0A2R5GR62</accession>
<keyword evidence="5" id="KW-0235">DNA replication</keyword>
<proteinExistence type="inferred from homology"/>
<feature type="domain" description="B12-dependent ribonucleotide reductase insertion" evidence="13">
    <location>
        <begin position="206"/>
        <end position="275"/>
    </location>
</feature>
<evidence type="ECO:0000259" key="13">
    <source>
        <dbReference type="Pfam" id="PF21995"/>
    </source>
</evidence>
<keyword evidence="15" id="KW-1185">Reference proteome</keyword>
<dbReference type="PANTHER" id="PTHR43371">
    <property type="entry name" value="VITAMIN B12-DEPENDENT RIBONUCLEOTIDE REDUCTASE"/>
    <property type="match status" value="1"/>
</dbReference>
<feature type="domain" description="Ribonucleotide reductase alpha-helical" evidence="12">
    <location>
        <begin position="43"/>
        <end position="143"/>
    </location>
</feature>
<keyword evidence="8" id="KW-0676">Redox-active center</keyword>
<evidence type="ECO:0000256" key="2">
    <source>
        <dbReference type="ARBA" id="ARBA00005654"/>
    </source>
</evidence>
<evidence type="ECO:0000256" key="1">
    <source>
        <dbReference type="ARBA" id="ARBA00001922"/>
    </source>
</evidence>
<keyword evidence="9" id="KW-0170">Cobalt</keyword>
<name>A0A2R5GR62_9STRA</name>
<feature type="region of interest" description="Disordered" evidence="11">
    <location>
        <begin position="1"/>
        <end position="26"/>
    </location>
</feature>
<dbReference type="InterPro" id="IPR054158">
    <property type="entry name" value="RNR-II_ins_dom"/>
</dbReference>
<dbReference type="InterPro" id="IPR050862">
    <property type="entry name" value="RdRp_reductase_class-2"/>
</dbReference>
<evidence type="ECO:0000256" key="10">
    <source>
        <dbReference type="ARBA" id="ARBA00048987"/>
    </source>
</evidence>
<evidence type="ECO:0000259" key="12">
    <source>
        <dbReference type="Pfam" id="PF17975"/>
    </source>
</evidence>
<evidence type="ECO:0000313" key="14">
    <source>
        <dbReference type="EMBL" id="GBG30374.1"/>
    </source>
</evidence>
<dbReference type="SUPFAM" id="SSF51998">
    <property type="entry name" value="PFL-like glycyl radical enzymes"/>
    <property type="match status" value="1"/>
</dbReference>
<sequence length="754" mass="82795">MKRALSPATRAVPALTTGLPPRGSLGAKGSARWTMVATRGFRLDARFVRKYAERKANFGYNGLGELVYYRTYARVKDNGTREQWYETVERVVNGTFSMQERWMADNVLGWDEAWAQERAQDMFARIFDMKFLPPGRGLWCMGTSVTEERGLFAALNNCAFVSTTDVDKSFSEAFCFTMDASMLGVGVGFDTAGSDKVRLERPSGSTQKYLVPDTREGWVHSLGDLLESYVTPGANALEFDYSKIRKAGEPIRGFGGTSSGPAPLQRLHASVRKVLDSADGKSLSVTNIVDIMNLVGQCVVAGNVRRTAEIAFGDPDSTEYIELKNYKVNPQRAEYGWTSNNSVFAKLGMEYTQIAERIRNNGEPGFAWLDNMRSFGRMNGVPDNKDWRAGGGNPCLEQTLESHELCCLVETFPDHHESLEDYKATLEAAFLYAKTVTLGKTHWPKSNRVMLRNRRIGCSMSGIAQFVASRGMHALHDWAEEGYATVQACDEEYSELFAIPRSIKTTCVKPSGTVSLVAGATPGIHVPESRFYLRRIRINADSELLGPVRAAGYDVEPAETDPENTVVVSIPIDAGEGVRTSREVSMWEQLSMAAFMQKHWADNQVSCTVTFDDATEGSHLVNALNVFQYQLKGVSFLPRVEAGAYAQMPYEEITEETYNAMSAKIGTLDLSSLSKPSVVDDDEELEVAAGHRSKRPDAADSPKVVPAMPDLGGVSLGAGLPDSFCDTCNLPDQDVPPGACPLPPKSAGVDDKTK</sequence>
<dbReference type="OrthoDB" id="14890at2759"/>
<evidence type="ECO:0000256" key="7">
    <source>
        <dbReference type="ARBA" id="ARBA00023157"/>
    </source>
</evidence>
<feature type="region of interest" description="Disordered" evidence="11">
    <location>
        <begin position="686"/>
        <end position="712"/>
    </location>
</feature>
<comment type="cofactor">
    <cofactor evidence="1">
        <name>adenosylcob(III)alamin</name>
        <dbReference type="ChEBI" id="CHEBI:18408"/>
    </cofactor>
</comment>
<keyword evidence="6" id="KW-0560">Oxidoreductase</keyword>
<evidence type="ECO:0000256" key="6">
    <source>
        <dbReference type="ARBA" id="ARBA00023002"/>
    </source>
</evidence>
<dbReference type="Pfam" id="PF17975">
    <property type="entry name" value="RNR_Alpha"/>
    <property type="match status" value="1"/>
</dbReference>
<comment type="catalytic activity">
    <reaction evidence="10">
        <text>a 2'-deoxyribonucleoside 5'-triphosphate + [thioredoxin]-disulfide + H2O = a ribonucleoside 5'-triphosphate + [thioredoxin]-dithiol</text>
        <dbReference type="Rhea" id="RHEA:12701"/>
        <dbReference type="Rhea" id="RHEA-COMP:10698"/>
        <dbReference type="Rhea" id="RHEA-COMP:10700"/>
        <dbReference type="ChEBI" id="CHEBI:15377"/>
        <dbReference type="ChEBI" id="CHEBI:29950"/>
        <dbReference type="ChEBI" id="CHEBI:50058"/>
        <dbReference type="ChEBI" id="CHEBI:61557"/>
        <dbReference type="ChEBI" id="CHEBI:61560"/>
        <dbReference type="EC" id="1.17.4.2"/>
    </reaction>
</comment>
<keyword evidence="7" id="KW-1015">Disulfide bond</keyword>
<dbReference type="Gene3D" id="3.20.70.20">
    <property type="match status" value="3"/>
</dbReference>
<evidence type="ECO:0000256" key="4">
    <source>
        <dbReference type="ARBA" id="ARBA00022628"/>
    </source>
</evidence>
<dbReference type="GO" id="GO:0006260">
    <property type="term" value="P:DNA replication"/>
    <property type="evidence" value="ECO:0007669"/>
    <property type="project" value="UniProtKB-KW"/>
</dbReference>
<evidence type="ECO:0000313" key="15">
    <source>
        <dbReference type="Proteomes" id="UP000241890"/>
    </source>
</evidence>
<dbReference type="InterPro" id="IPR040763">
    <property type="entry name" value="RNR_alpha_hel"/>
</dbReference>
<comment type="caution">
    <text evidence="14">The sequence shown here is derived from an EMBL/GenBank/DDBJ whole genome shotgun (WGS) entry which is preliminary data.</text>
</comment>